<organism evidence="1">
    <name type="scientific">marine sediment metagenome</name>
    <dbReference type="NCBI Taxonomy" id="412755"/>
    <lineage>
        <taxon>unclassified sequences</taxon>
        <taxon>metagenomes</taxon>
        <taxon>ecological metagenomes</taxon>
    </lineage>
</organism>
<name>A0A0F9C9M2_9ZZZZ</name>
<feature type="non-terminal residue" evidence="1">
    <location>
        <position position="1"/>
    </location>
</feature>
<gene>
    <name evidence="1" type="ORF">LCGC14_2693680</name>
</gene>
<dbReference type="EMBL" id="LAZR01047808">
    <property type="protein sequence ID" value="KKK93356.1"/>
    <property type="molecule type" value="Genomic_DNA"/>
</dbReference>
<comment type="caution">
    <text evidence="1">The sequence shown here is derived from an EMBL/GenBank/DDBJ whole genome shotgun (WGS) entry which is preliminary data.</text>
</comment>
<dbReference type="AlphaFoldDB" id="A0A0F9C9M2"/>
<reference evidence="1" key="1">
    <citation type="journal article" date="2015" name="Nature">
        <title>Complex archaea that bridge the gap between prokaryotes and eukaryotes.</title>
        <authorList>
            <person name="Spang A."/>
            <person name="Saw J.H."/>
            <person name="Jorgensen S.L."/>
            <person name="Zaremba-Niedzwiedzka K."/>
            <person name="Martijn J."/>
            <person name="Lind A.E."/>
            <person name="van Eijk R."/>
            <person name="Schleper C."/>
            <person name="Guy L."/>
            <person name="Ettema T.J."/>
        </authorList>
    </citation>
    <scope>NUCLEOTIDE SEQUENCE</scope>
</reference>
<evidence type="ECO:0000313" key="1">
    <source>
        <dbReference type="EMBL" id="KKK93356.1"/>
    </source>
</evidence>
<sequence>TAAHVCALDKFLAILVEINPAGTVATKVPLVDGRSQTASQGFDDGTLAVAALPPVTPGKVALGYILIEADGTTWTAQTDDMTAAGDVDTATFVSYAVPTPDIFAAEAALFAAETPTDATLATLADPRRGTDQMLVLLGGTTGTVKAPQVTVEYRPWPLSGDVS</sequence>
<protein>
    <submittedName>
        <fullName evidence="1">Uncharacterized protein</fullName>
    </submittedName>
</protein>
<accession>A0A0F9C9M2</accession>
<proteinExistence type="predicted"/>